<dbReference type="EMBL" id="LCAB01000001">
    <property type="protein sequence ID" value="KKR83859.1"/>
    <property type="molecule type" value="Genomic_DNA"/>
</dbReference>
<dbReference type="Proteomes" id="UP000034601">
    <property type="component" value="Unassembled WGS sequence"/>
</dbReference>
<accession>A0A0G0U460</accession>
<evidence type="ECO:0000313" key="1">
    <source>
        <dbReference type="EMBL" id="KKR83859.1"/>
    </source>
</evidence>
<proteinExistence type="predicted"/>
<comment type="caution">
    <text evidence="1">The sequence shown here is derived from an EMBL/GenBank/DDBJ whole genome shotgun (WGS) entry which is preliminary data.</text>
</comment>
<dbReference type="PANTHER" id="PTHR11669">
    <property type="entry name" value="REPLICATION FACTOR C / DNA POLYMERASE III GAMMA-TAU SUBUNIT"/>
    <property type="match status" value="1"/>
</dbReference>
<organism evidence="1 2">
    <name type="scientific">Candidatus Daviesbacteria bacterium GW2011_GWA2_40_9</name>
    <dbReference type="NCBI Taxonomy" id="1618424"/>
    <lineage>
        <taxon>Bacteria</taxon>
        <taxon>Candidatus Daviesiibacteriota</taxon>
    </lineage>
</organism>
<dbReference type="InterPro" id="IPR050238">
    <property type="entry name" value="DNA_Rep/Repair_Clamp_Loader"/>
</dbReference>
<dbReference type="PATRIC" id="fig|1618424.3.peg.85"/>
<protein>
    <submittedName>
        <fullName evidence="1">Polymerase III, gamma/tau subunit protein</fullName>
    </submittedName>
</protein>
<gene>
    <name evidence="1" type="ORF">UU29_C0001G0079</name>
</gene>
<sequence>MVPHLLIHPEVLKRRFAAEKVLESKGLSRNHLNLLWFDEEDKLGIEQVRQIKEFLSLKPYHGGSQAVVLIAAENLTLDAQNALLKTLEEPPGEALIILGVSSEDQLLPTILSRCQTFFLESSEDQQKTLTEKDVKSIEKLLESSVEERFVFIEKLKERGEFLKTLTTYFRNQLLDHPSGVNTSPPSRWTHQQLHSYLKELIQAQRWAKQNVNIRAVLEYLILKLPQLKQ</sequence>
<dbReference type="GO" id="GO:0006261">
    <property type="term" value="P:DNA-templated DNA replication"/>
    <property type="evidence" value="ECO:0007669"/>
    <property type="project" value="TreeGrafter"/>
</dbReference>
<dbReference type="Pfam" id="PF13177">
    <property type="entry name" value="DNA_pol3_delta2"/>
    <property type="match status" value="1"/>
</dbReference>
<reference evidence="1 2" key="1">
    <citation type="journal article" date="2015" name="Nature">
        <title>rRNA introns, odd ribosomes, and small enigmatic genomes across a large radiation of phyla.</title>
        <authorList>
            <person name="Brown C.T."/>
            <person name="Hug L.A."/>
            <person name="Thomas B.C."/>
            <person name="Sharon I."/>
            <person name="Castelle C.J."/>
            <person name="Singh A."/>
            <person name="Wilkins M.J."/>
            <person name="Williams K.H."/>
            <person name="Banfield J.F."/>
        </authorList>
    </citation>
    <scope>NUCLEOTIDE SEQUENCE [LARGE SCALE GENOMIC DNA]</scope>
</reference>
<name>A0A0G0U460_9BACT</name>
<evidence type="ECO:0000313" key="2">
    <source>
        <dbReference type="Proteomes" id="UP000034601"/>
    </source>
</evidence>
<dbReference type="PANTHER" id="PTHR11669:SF8">
    <property type="entry name" value="DNA POLYMERASE III SUBUNIT DELTA"/>
    <property type="match status" value="1"/>
</dbReference>
<dbReference type="InterPro" id="IPR027417">
    <property type="entry name" value="P-loop_NTPase"/>
</dbReference>
<dbReference type="AlphaFoldDB" id="A0A0G0U460"/>
<dbReference type="SUPFAM" id="SSF52540">
    <property type="entry name" value="P-loop containing nucleoside triphosphate hydrolases"/>
    <property type="match status" value="1"/>
</dbReference>
<dbReference type="Gene3D" id="3.40.50.300">
    <property type="entry name" value="P-loop containing nucleotide triphosphate hydrolases"/>
    <property type="match status" value="1"/>
</dbReference>